<reference evidence="5 6" key="1">
    <citation type="journal article" date="2014" name="PLoS Genet.">
        <title>Phylogenetically driven sequencing of extremely halophilic archaea reveals strategies for static and dynamic osmo-response.</title>
        <authorList>
            <person name="Becker E.A."/>
            <person name="Seitzer P.M."/>
            <person name="Tritt A."/>
            <person name="Larsen D."/>
            <person name="Krusor M."/>
            <person name="Yao A.I."/>
            <person name="Wu D."/>
            <person name="Madern D."/>
            <person name="Eisen J.A."/>
            <person name="Darling A.E."/>
            <person name="Facciotti M.T."/>
        </authorList>
    </citation>
    <scope>NUCLEOTIDE SEQUENCE [LARGE SCALE GENOMIC DNA]</scope>
    <source>
        <strain evidence="5 6">SP2</strain>
    </source>
</reference>
<keyword evidence="1" id="KW-0805">Transcription regulation</keyword>
<accession>L9YG32</accession>
<proteinExistence type="predicted"/>
<evidence type="ECO:0000259" key="4">
    <source>
        <dbReference type="Pfam" id="PF04967"/>
    </source>
</evidence>
<sequence length="155" mass="16975">MGSDRSLESESTSATTIDRRDTNPSCTRMTGLENADRLRITTEVSDIDSVQEVLTHLAELEATVDPQGMAVVDPSDDHVAEVDVGSLTTKQLRALELAYTRGYYEQPRETGLEELSAELDISKSAVSQRLRAAESKLVVAVLQAIRPWLVQSEVA</sequence>
<dbReference type="InterPro" id="IPR007050">
    <property type="entry name" value="HTH_bacterioopsin"/>
</dbReference>
<evidence type="ECO:0000256" key="1">
    <source>
        <dbReference type="ARBA" id="ARBA00023015"/>
    </source>
</evidence>
<evidence type="ECO:0000256" key="2">
    <source>
        <dbReference type="ARBA" id="ARBA00023163"/>
    </source>
</evidence>
<dbReference type="PANTHER" id="PTHR34236:SF1">
    <property type="entry name" value="DIMETHYL SULFOXIDE REDUCTASE TRANSCRIPTIONAL ACTIVATOR"/>
    <property type="match status" value="1"/>
</dbReference>
<dbReference type="SUPFAM" id="SSF88659">
    <property type="entry name" value="Sigma3 and sigma4 domains of RNA polymerase sigma factors"/>
    <property type="match status" value="1"/>
</dbReference>
<dbReference type="Pfam" id="PF04967">
    <property type="entry name" value="HTH_10"/>
    <property type="match status" value="1"/>
</dbReference>
<keyword evidence="2" id="KW-0804">Transcription</keyword>
<evidence type="ECO:0000256" key="3">
    <source>
        <dbReference type="SAM" id="MobiDB-lite"/>
    </source>
</evidence>
<feature type="region of interest" description="Disordered" evidence="3">
    <location>
        <begin position="1"/>
        <end position="30"/>
    </location>
</feature>
<evidence type="ECO:0000313" key="6">
    <source>
        <dbReference type="Proteomes" id="UP000011613"/>
    </source>
</evidence>
<name>L9YG32_NATGS</name>
<gene>
    <name evidence="5" type="ORF">C490_01944</name>
</gene>
<evidence type="ECO:0000313" key="5">
    <source>
        <dbReference type="EMBL" id="ELY73065.1"/>
    </source>
</evidence>
<dbReference type="PANTHER" id="PTHR34236">
    <property type="entry name" value="DIMETHYL SULFOXIDE REDUCTASE TRANSCRIPTIONAL ACTIVATOR"/>
    <property type="match status" value="1"/>
</dbReference>
<dbReference type="InterPro" id="IPR013324">
    <property type="entry name" value="RNA_pol_sigma_r3/r4-like"/>
</dbReference>
<dbReference type="EMBL" id="AOIC01000019">
    <property type="protein sequence ID" value="ELY73065.1"/>
    <property type="molecule type" value="Genomic_DNA"/>
</dbReference>
<dbReference type="AlphaFoldDB" id="L9YG32"/>
<protein>
    <submittedName>
        <fullName evidence="5">Bacterio-opsin activator HTH domain-containing protein</fullName>
    </submittedName>
</protein>
<dbReference type="Proteomes" id="UP000011613">
    <property type="component" value="Unassembled WGS sequence"/>
</dbReference>
<organism evidence="5 6">
    <name type="scientific">Natronobacterium gregoryi (strain ATCC 43098 / DSM 3393 / CCM 3738 / CIP 104747 / IAM 13177 / JCM 8860 / NBRC 102187 / NCIMB 2189 / SP2)</name>
    <dbReference type="NCBI Taxonomy" id="797304"/>
    <lineage>
        <taxon>Archaea</taxon>
        <taxon>Methanobacteriati</taxon>
        <taxon>Methanobacteriota</taxon>
        <taxon>Stenosarchaea group</taxon>
        <taxon>Halobacteria</taxon>
        <taxon>Halobacteriales</taxon>
        <taxon>Natrialbaceae</taxon>
        <taxon>Natronobacterium</taxon>
    </lineage>
</organism>
<comment type="caution">
    <text evidence="5">The sequence shown here is derived from an EMBL/GenBank/DDBJ whole genome shotgun (WGS) entry which is preliminary data.</text>
</comment>
<feature type="domain" description="HTH bat-type" evidence="4">
    <location>
        <begin position="87"/>
        <end position="138"/>
    </location>
</feature>